<dbReference type="EMBL" id="CP036261">
    <property type="protein sequence ID" value="QDS88677.1"/>
    <property type="molecule type" value="Genomic_DNA"/>
</dbReference>
<keyword evidence="2" id="KW-1185">Reference proteome</keyword>
<dbReference type="AlphaFoldDB" id="A0A517M1C6"/>
<accession>A0A517M1C6</accession>
<protein>
    <submittedName>
        <fullName evidence="1">Uncharacterized protein</fullName>
    </submittedName>
</protein>
<reference evidence="1 2" key="1">
    <citation type="submission" date="2019-02" db="EMBL/GenBank/DDBJ databases">
        <title>Deep-cultivation of Planctomycetes and their phenomic and genomic characterization uncovers novel biology.</title>
        <authorList>
            <person name="Wiegand S."/>
            <person name="Jogler M."/>
            <person name="Boedeker C."/>
            <person name="Pinto D."/>
            <person name="Vollmers J."/>
            <person name="Rivas-Marin E."/>
            <person name="Kohn T."/>
            <person name="Peeters S.H."/>
            <person name="Heuer A."/>
            <person name="Rast P."/>
            <person name="Oberbeckmann S."/>
            <person name="Bunk B."/>
            <person name="Jeske O."/>
            <person name="Meyerdierks A."/>
            <person name="Storesund J.E."/>
            <person name="Kallscheuer N."/>
            <person name="Luecker S."/>
            <person name="Lage O.M."/>
            <person name="Pohl T."/>
            <person name="Merkel B.J."/>
            <person name="Hornburger P."/>
            <person name="Mueller R.-W."/>
            <person name="Bruemmer F."/>
            <person name="Labrenz M."/>
            <person name="Spormann A.M."/>
            <person name="Op den Camp H."/>
            <person name="Overmann J."/>
            <person name="Amann R."/>
            <person name="Jetten M.S.M."/>
            <person name="Mascher T."/>
            <person name="Medema M.H."/>
            <person name="Devos D.P."/>
            <person name="Kaster A.-K."/>
            <person name="Ovreas L."/>
            <person name="Rohde M."/>
            <person name="Galperin M.Y."/>
            <person name="Jogler C."/>
        </authorList>
    </citation>
    <scope>NUCLEOTIDE SEQUENCE [LARGE SCALE GENOMIC DNA]</scope>
    <source>
        <strain evidence="1 2">EC9</strain>
    </source>
</reference>
<name>A0A517M1C6_9BACT</name>
<evidence type="ECO:0000313" key="2">
    <source>
        <dbReference type="Proteomes" id="UP000319557"/>
    </source>
</evidence>
<evidence type="ECO:0000313" key="1">
    <source>
        <dbReference type="EMBL" id="QDS88677.1"/>
    </source>
</evidence>
<organism evidence="1 2">
    <name type="scientific">Rosistilla ulvae</name>
    <dbReference type="NCBI Taxonomy" id="1930277"/>
    <lineage>
        <taxon>Bacteria</taxon>
        <taxon>Pseudomonadati</taxon>
        <taxon>Planctomycetota</taxon>
        <taxon>Planctomycetia</taxon>
        <taxon>Pirellulales</taxon>
        <taxon>Pirellulaceae</taxon>
        <taxon>Rosistilla</taxon>
    </lineage>
</organism>
<dbReference type="KEGG" id="ruv:EC9_28680"/>
<gene>
    <name evidence="1" type="ORF">EC9_28680</name>
</gene>
<proteinExistence type="predicted"/>
<dbReference type="Proteomes" id="UP000319557">
    <property type="component" value="Chromosome"/>
</dbReference>
<sequence>MVGAFYSFLQHSPLQTIAQRVPQTNGTLVNVWIRRSCNCLVSFNPFYESGQRLPGC</sequence>